<dbReference type="GO" id="GO:0030488">
    <property type="term" value="P:tRNA methylation"/>
    <property type="evidence" value="ECO:0007669"/>
    <property type="project" value="TreeGrafter"/>
</dbReference>
<keyword evidence="4" id="KW-1185">Reference proteome</keyword>
<evidence type="ECO:0000256" key="2">
    <source>
        <dbReference type="ARBA" id="ARBA00065633"/>
    </source>
</evidence>
<organism evidence="3 4">
    <name type="scientific">Ambispora gerdemannii</name>
    <dbReference type="NCBI Taxonomy" id="144530"/>
    <lineage>
        <taxon>Eukaryota</taxon>
        <taxon>Fungi</taxon>
        <taxon>Fungi incertae sedis</taxon>
        <taxon>Mucoromycota</taxon>
        <taxon>Glomeromycotina</taxon>
        <taxon>Glomeromycetes</taxon>
        <taxon>Archaeosporales</taxon>
        <taxon>Ambisporaceae</taxon>
        <taxon>Ambispora</taxon>
    </lineage>
</organism>
<protein>
    <submittedName>
        <fullName evidence="3">5893_t:CDS:1</fullName>
    </submittedName>
</protein>
<dbReference type="CDD" id="cd21089">
    <property type="entry name" value="Trm112-like"/>
    <property type="match status" value="1"/>
</dbReference>
<dbReference type="PANTHER" id="PTHR12773">
    <property type="entry name" value="UPF0315 PROTEIN-RELATED"/>
    <property type="match status" value="1"/>
</dbReference>
<dbReference type="PANTHER" id="PTHR12773:SF0">
    <property type="entry name" value="MULTIFUNCTIONAL METHYLTRANSFERASE SUBUNIT TRM112-LIKE PROTEIN"/>
    <property type="match status" value="1"/>
</dbReference>
<dbReference type="InterPro" id="IPR039127">
    <property type="entry name" value="Trm112"/>
</dbReference>
<sequence>MRLVTHNLLQCHVKGCDTNNFPLELSEIECESQETDFNPQFLRTMVPKLEWDALVRTAMKLGITTLPDKVPDTPIQELDEKFLRNLHTVLFETHIQQGKMTCPNCQHVYPIKDGIPNMLLNDNEV</sequence>
<dbReference type="SUPFAM" id="SSF158997">
    <property type="entry name" value="Trm112p-like"/>
    <property type="match status" value="1"/>
</dbReference>
<gene>
    <name evidence="3" type="ORF">AGERDE_LOCUS2954</name>
</gene>
<reference evidence="3" key="1">
    <citation type="submission" date="2021-06" db="EMBL/GenBank/DDBJ databases">
        <authorList>
            <person name="Kallberg Y."/>
            <person name="Tangrot J."/>
            <person name="Rosling A."/>
        </authorList>
    </citation>
    <scope>NUCLEOTIDE SEQUENCE</scope>
    <source>
        <strain evidence="3">MT106</strain>
    </source>
</reference>
<dbReference type="GO" id="GO:0046982">
    <property type="term" value="F:protein heterodimerization activity"/>
    <property type="evidence" value="ECO:0007669"/>
    <property type="project" value="InterPro"/>
</dbReference>
<dbReference type="Proteomes" id="UP000789831">
    <property type="component" value="Unassembled WGS sequence"/>
</dbReference>
<dbReference type="AlphaFoldDB" id="A0A9N8W6K3"/>
<dbReference type="Gene3D" id="2.20.25.10">
    <property type="match status" value="1"/>
</dbReference>
<evidence type="ECO:0000313" key="4">
    <source>
        <dbReference type="Proteomes" id="UP000789831"/>
    </source>
</evidence>
<comment type="subunit">
    <text evidence="2">Interacts with TRM9.</text>
</comment>
<dbReference type="InterPro" id="IPR005651">
    <property type="entry name" value="Trm112-like"/>
</dbReference>
<evidence type="ECO:0000313" key="3">
    <source>
        <dbReference type="EMBL" id="CAG8475447.1"/>
    </source>
</evidence>
<dbReference type="EMBL" id="CAJVPL010000264">
    <property type="protein sequence ID" value="CAG8475447.1"/>
    <property type="molecule type" value="Genomic_DNA"/>
</dbReference>
<name>A0A9N8W6K3_9GLOM</name>
<proteinExistence type="inferred from homology"/>
<comment type="caution">
    <text evidence="3">The sequence shown here is derived from an EMBL/GenBank/DDBJ whole genome shotgun (WGS) entry which is preliminary data.</text>
</comment>
<dbReference type="FunFam" id="2.20.25.10:FF:000018">
    <property type="entry name" value="Multifunctional methyltransferase subunit TRM112-like B"/>
    <property type="match status" value="1"/>
</dbReference>
<accession>A0A9N8W6K3</accession>
<dbReference type="OrthoDB" id="2187549at2759"/>
<dbReference type="Pfam" id="PF03966">
    <property type="entry name" value="Trm112p"/>
    <property type="match status" value="1"/>
</dbReference>
<dbReference type="GO" id="GO:0070476">
    <property type="term" value="P:rRNA (guanine-N7)-methylation"/>
    <property type="evidence" value="ECO:0007669"/>
    <property type="project" value="TreeGrafter"/>
</dbReference>
<evidence type="ECO:0000256" key="1">
    <source>
        <dbReference type="ARBA" id="ARBA00007980"/>
    </source>
</evidence>
<comment type="similarity">
    <text evidence="1">Belongs to the TRM112 family.</text>
</comment>